<name>T1DH16_9ZZZZ</name>
<evidence type="ECO:0000256" key="6">
    <source>
        <dbReference type="SAM" id="MobiDB-lite"/>
    </source>
</evidence>
<dbReference type="SUPFAM" id="SSF52374">
    <property type="entry name" value="Nucleotidylyl transferase"/>
    <property type="match status" value="1"/>
</dbReference>
<dbReference type="InterPro" id="IPR014729">
    <property type="entry name" value="Rossmann-like_a/b/a_fold"/>
</dbReference>
<reference evidence="7" key="2">
    <citation type="journal article" date="2014" name="ISME J.">
        <title>Microbial stratification in low pH oxic and suboxic macroscopic growths along an acid mine drainage.</title>
        <authorList>
            <person name="Mendez-Garcia C."/>
            <person name="Mesa V."/>
            <person name="Sprenger R.R."/>
            <person name="Richter M."/>
            <person name="Diez M.S."/>
            <person name="Solano J."/>
            <person name="Bargiela R."/>
            <person name="Golyshina O.V."/>
            <person name="Manteca A."/>
            <person name="Ramos J.L."/>
            <person name="Gallego J.R."/>
            <person name="Llorente I."/>
            <person name="Martins Dos Santos V.A."/>
            <person name="Jensen O.N."/>
            <person name="Pelaez A.I."/>
            <person name="Sanchez J."/>
            <person name="Ferrer M."/>
        </authorList>
    </citation>
    <scope>NUCLEOTIDE SEQUENCE</scope>
</reference>
<sequence length="305" mass="34065">MHWADATVKDQQGKQTVSTGISPSGPIHLGNLREIITGDLLFRACRDKGLESKLLYLADDMDPLRKRYPFLSEDYELQVGKPLRNIPSPDSNGTYSEHFLNPFLKSAAELGIFPEVIKAGDLYRDGKMGEIIRLTVQNREKIRNIIEEVSGRALEKDWYPYNAICSKCGRINTTKIHGLKEDLLSYSCVCGNTGEADIFKEEGKLPWRVEWPAKWKILGVTIEPFGKDHGTIGGSYDTGKAISEQIFNYKAPLPLMFERILLKGKGAMHSSTGIVIPASEVLDFAPPELIRFLMARVPSTRHTGG</sequence>
<dbReference type="GO" id="GO:0004824">
    <property type="term" value="F:lysine-tRNA ligase activity"/>
    <property type="evidence" value="ECO:0007669"/>
    <property type="project" value="UniProtKB-EC"/>
</dbReference>
<dbReference type="PANTHER" id="PTHR37940:SF1">
    <property type="entry name" value="LYSINE--TRNA LIGASE"/>
    <property type="match status" value="1"/>
</dbReference>
<dbReference type="GO" id="GO:0006430">
    <property type="term" value="P:lysyl-tRNA aminoacylation"/>
    <property type="evidence" value="ECO:0007669"/>
    <property type="project" value="InterPro"/>
</dbReference>
<evidence type="ECO:0000256" key="2">
    <source>
        <dbReference type="ARBA" id="ARBA00022598"/>
    </source>
</evidence>
<feature type="non-terminal residue" evidence="7">
    <location>
        <position position="305"/>
    </location>
</feature>
<keyword evidence="4" id="KW-0067">ATP-binding</keyword>
<organism evidence="7">
    <name type="scientific">mine drainage metagenome</name>
    <dbReference type="NCBI Taxonomy" id="410659"/>
    <lineage>
        <taxon>unclassified sequences</taxon>
        <taxon>metagenomes</taxon>
        <taxon>ecological metagenomes</taxon>
    </lineage>
</organism>
<keyword evidence="2 7" id="KW-0436">Ligase</keyword>
<evidence type="ECO:0000256" key="3">
    <source>
        <dbReference type="ARBA" id="ARBA00022741"/>
    </source>
</evidence>
<dbReference type="Pfam" id="PF01921">
    <property type="entry name" value="tRNA-synt_1f"/>
    <property type="match status" value="1"/>
</dbReference>
<dbReference type="PANTHER" id="PTHR37940">
    <property type="entry name" value="LYSINE--TRNA LIGASE"/>
    <property type="match status" value="1"/>
</dbReference>
<dbReference type="GO" id="GO:0005524">
    <property type="term" value="F:ATP binding"/>
    <property type="evidence" value="ECO:0007669"/>
    <property type="project" value="UniProtKB-KW"/>
</dbReference>
<feature type="region of interest" description="Disordered" evidence="6">
    <location>
        <begin position="1"/>
        <end position="23"/>
    </location>
</feature>
<dbReference type="GO" id="GO:0005737">
    <property type="term" value="C:cytoplasm"/>
    <property type="evidence" value="ECO:0007669"/>
    <property type="project" value="InterPro"/>
</dbReference>
<evidence type="ECO:0000313" key="7">
    <source>
        <dbReference type="EMBL" id="EQD81100.1"/>
    </source>
</evidence>
<protein>
    <submittedName>
        <fullName evidence="7">Lysyl-tRNA synthetase</fullName>
        <ecNumber evidence="7">6.1.1.6</ecNumber>
    </submittedName>
</protein>
<evidence type="ECO:0000256" key="4">
    <source>
        <dbReference type="ARBA" id="ARBA00022840"/>
    </source>
</evidence>
<gene>
    <name evidence="7" type="ORF">B1A_00183</name>
</gene>
<dbReference type="NCBIfam" id="TIGR00467">
    <property type="entry name" value="lysS_arch"/>
    <property type="match status" value="1"/>
</dbReference>
<dbReference type="PROSITE" id="PS00178">
    <property type="entry name" value="AA_TRNA_LIGASE_I"/>
    <property type="match status" value="1"/>
</dbReference>
<dbReference type="EC" id="6.1.1.6" evidence="7"/>
<evidence type="ECO:0000256" key="1">
    <source>
        <dbReference type="ARBA" id="ARBA00022490"/>
    </source>
</evidence>
<dbReference type="InterPro" id="IPR002904">
    <property type="entry name" value="Lys-tRNA-ligase"/>
</dbReference>
<accession>T1DH16</accession>
<keyword evidence="5 7" id="KW-0030">Aminoacyl-tRNA synthetase</keyword>
<feature type="compositionally biased region" description="Polar residues" evidence="6">
    <location>
        <begin position="13"/>
        <end position="22"/>
    </location>
</feature>
<dbReference type="Gene3D" id="3.40.50.620">
    <property type="entry name" value="HUPs"/>
    <property type="match status" value="2"/>
</dbReference>
<keyword evidence="1" id="KW-0963">Cytoplasm</keyword>
<evidence type="ECO:0000256" key="5">
    <source>
        <dbReference type="ARBA" id="ARBA00023146"/>
    </source>
</evidence>
<dbReference type="EMBL" id="AUZX01000144">
    <property type="protein sequence ID" value="EQD81100.1"/>
    <property type="molecule type" value="Genomic_DNA"/>
</dbReference>
<reference evidence="7" key="1">
    <citation type="submission" date="2013-08" db="EMBL/GenBank/DDBJ databases">
        <authorList>
            <person name="Mendez C."/>
            <person name="Richter M."/>
            <person name="Ferrer M."/>
            <person name="Sanchez J."/>
        </authorList>
    </citation>
    <scope>NUCLEOTIDE SEQUENCE</scope>
</reference>
<dbReference type="AlphaFoldDB" id="T1DH16"/>
<dbReference type="InterPro" id="IPR001412">
    <property type="entry name" value="aa-tRNA-synth_I_CS"/>
</dbReference>
<comment type="caution">
    <text evidence="7">The sequence shown here is derived from an EMBL/GenBank/DDBJ whole genome shotgun (WGS) entry which is preliminary data.</text>
</comment>
<keyword evidence="3" id="KW-0547">Nucleotide-binding</keyword>
<proteinExistence type="predicted"/>